<dbReference type="InterPro" id="IPR013022">
    <property type="entry name" value="Xyl_isomerase-like_TIM-brl"/>
</dbReference>
<reference evidence="2 3" key="1">
    <citation type="submission" date="2019-03" db="EMBL/GenBank/DDBJ databases">
        <title>Genomic Encyclopedia of Type Strains, Phase IV (KMG-IV): sequencing the most valuable type-strain genomes for metagenomic binning, comparative biology and taxonomic classification.</title>
        <authorList>
            <person name="Goeker M."/>
        </authorList>
    </citation>
    <scope>NUCLEOTIDE SEQUENCE [LARGE SCALE GENOMIC DNA]</scope>
    <source>
        <strain evidence="2 3">DSM 28404</strain>
    </source>
</reference>
<evidence type="ECO:0000259" key="1">
    <source>
        <dbReference type="Pfam" id="PF01261"/>
    </source>
</evidence>
<dbReference type="Pfam" id="PF01261">
    <property type="entry name" value="AP_endonuc_2"/>
    <property type="match status" value="1"/>
</dbReference>
<dbReference type="InterPro" id="IPR036237">
    <property type="entry name" value="Xyl_isomerase-like_sf"/>
</dbReference>
<keyword evidence="2" id="KW-0413">Isomerase</keyword>
<dbReference type="RefSeq" id="WP_131974822.1">
    <property type="nucleotide sequence ID" value="NZ_SLYB01000002.1"/>
</dbReference>
<keyword evidence="3" id="KW-1185">Reference proteome</keyword>
<organism evidence="2 3">
    <name type="scientific">Cricetibacter osteomyelitidis</name>
    <dbReference type="NCBI Taxonomy" id="1521931"/>
    <lineage>
        <taxon>Bacteria</taxon>
        <taxon>Pseudomonadati</taxon>
        <taxon>Pseudomonadota</taxon>
        <taxon>Gammaproteobacteria</taxon>
        <taxon>Pasteurellales</taxon>
        <taxon>Pasteurellaceae</taxon>
        <taxon>Cricetibacter</taxon>
    </lineage>
</organism>
<dbReference type="Gene3D" id="3.20.20.150">
    <property type="entry name" value="Divalent-metal-dependent TIM barrel enzymes"/>
    <property type="match status" value="1"/>
</dbReference>
<dbReference type="InterPro" id="IPR050312">
    <property type="entry name" value="IolE/XylAMocC-like"/>
</dbReference>
<dbReference type="GO" id="GO:0016853">
    <property type="term" value="F:isomerase activity"/>
    <property type="evidence" value="ECO:0007669"/>
    <property type="project" value="UniProtKB-KW"/>
</dbReference>
<dbReference type="SUPFAM" id="SSF51658">
    <property type="entry name" value="Xylose isomerase-like"/>
    <property type="match status" value="1"/>
</dbReference>
<feature type="domain" description="Xylose isomerase-like TIM barrel" evidence="1">
    <location>
        <begin position="26"/>
        <end position="241"/>
    </location>
</feature>
<dbReference type="OrthoDB" id="7914296at2"/>
<accession>A0A4R2T6S8</accession>
<dbReference type="AlphaFoldDB" id="A0A4R2T6S8"/>
<protein>
    <submittedName>
        <fullName evidence="2">Sugar phosphate isomerase/epimerase</fullName>
    </submittedName>
</protein>
<dbReference type="Proteomes" id="UP000295763">
    <property type="component" value="Unassembled WGS sequence"/>
</dbReference>
<dbReference type="EMBL" id="SLYB01000002">
    <property type="protein sequence ID" value="TCP97351.1"/>
    <property type="molecule type" value="Genomic_DNA"/>
</dbReference>
<name>A0A4R2T6S8_9PAST</name>
<dbReference type="PANTHER" id="PTHR12110:SF41">
    <property type="entry name" value="INOSOSE DEHYDRATASE"/>
    <property type="match status" value="1"/>
</dbReference>
<gene>
    <name evidence="2" type="ORF">EDC44_102155</name>
</gene>
<proteinExistence type="predicted"/>
<evidence type="ECO:0000313" key="2">
    <source>
        <dbReference type="EMBL" id="TCP97351.1"/>
    </source>
</evidence>
<dbReference type="PANTHER" id="PTHR12110">
    <property type="entry name" value="HYDROXYPYRUVATE ISOMERASE"/>
    <property type="match status" value="1"/>
</dbReference>
<evidence type="ECO:0000313" key="3">
    <source>
        <dbReference type="Proteomes" id="UP000295763"/>
    </source>
</evidence>
<sequence>MTNLTKLSVNTSIYDGYDLDTTLSSIKKCGFKYFELAYNQGYVGNINKDLFSIDNANTVNNLKEKYGLNINALGCTMDLSIDNFLEIFTPRIYFANLIGAKYINICTTKLENKLKMINNLCLLKPLLKNAGCILCLENGGDYNFNAFVTIDDGLELLKELDSDVYSINFDPGNMVTYKKELDVLSQSLIALDYSKYFHIKDVCILNNKFKFIPIEGKGLINYKDIILKLKNKRIPSSLEIPLRIYREIDSTPRRYNERVPLEVIEETLVKSRKYIESI</sequence>
<comment type="caution">
    <text evidence="2">The sequence shown here is derived from an EMBL/GenBank/DDBJ whole genome shotgun (WGS) entry which is preliminary data.</text>
</comment>